<evidence type="ECO:0000256" key="5">
    <source>
        <dbReference type="SAM" id="MobiDB-lite"/>
    </source>
</evidence>
<dbReference type="InterPro" id="IPR035909">
    <property type="entry name" value="CheB_C"/>
</dbReference>
<keyword evidence="4" id="KW-0145">Chemotaxis</keyword>
<protein>
    <recommendedName>
        <fullName evidence="2">protein-glutamate methylesterase</fullName>
        <ecNumber evidence="2">3.1.1.61</ecNumber>
    </recommendedName>
</protein>
<evidence type="ECO:0000313" key="8">
    <source>
        <dbReference type="Proteomes" id="UP001596025"/>
    </source>
</evidence>
<evidence type="ECO:0000256" key="3">
    <source>
        <dbReference type="ARBA" id="ARBA00048267"/>
    </source>
</evidence>
<evidence type="ECO:0000313" key="7">
    <source>
        <dbReference type="EMBL" id="MFC4695269.1"/>
    </source>
</evidence>
<dbReference type="PIRSF" id="PIRSF036461">
    <property type="entry name" value="Chmtx_methlestr"/>
    <property type="match status" value="1"/>
</dbReference>
<organism evidence="7 8">
    <name type="scientific">Geodermatophilus arenarius</name>
    <dbReference type="NCBI Taxonomy" id="1137990"/>
    <lineage>
        <taxon>Bacteria</taxon>
        <taxon>Bacillati</taxon>
        <taxon>Actinomycetota</taxon>
        <taxon>Actinomycetes</taxon>
        <taxon>Geodermatophilales</taxon>
        <taxon>Geodermatophilaceae</taxon>
        <taxon>Geodermatophilus</taxon>
    </lineage>
</organism>
<dbReference type="InterPro" id="IPR011247">
    <property type="entry name" value="Chemotax_prot-Glu_Me-esterase"/>
</dbReference>
<comment type="caution">
    <text evidence="7">The sequence shown here is derived from an EMBL/GenBank/DDBJ whole genome shotgun (WGS) entry which is preliminary data.</text>
</comment>
<dbReference type="EMBL" id="JBHSGR010000021">
    <property type="protein sequence ID" value="MFC4695269.1"/>
    <property type="molecule type" value="Genomic_DNA"/>
</dbReference>
<dbReference type="Proteomes" id="UP001596025">
    <property type="component" value="Unassembled WGS sequence"/>
</dbReference>
<keyword evidence="1 4" id="KW-0378">Hydrolase</keyword>
<dbReference type="PANTHER" id="PTHR42872">
    <property type="entry name" value="PROTEIN-GLUTAMATE METHYLESTERASE/PROTEIN-GLUTAMINE GLUTAMINASE"/>
    <property type="match status" value="1"/>
</dbReference>
<keyword evidence="8" id="KW-1185">Reference proteome</keyword>
<evidence type="ECO:0000256" key="4">
    <source>
        <dbReference type="PROSITE-ProRule" id="PRU00050"/>
    </source>
</evidence>
<feature type="domain" description="CheB-type methylesterase" evidence="6">
    <location>
        <begin position="1"/>
        <end position="181"/>
    </location>
</feature>
<evidence type="ECO:0000256" key="2">
    <source>
        <dbReference type="ARBA" id="ARBA00039140"/>
    </source>
</evidence>
<proteinExistence type="predicted"/>
<dbReference type="Gene3D" id="3.40.50.180">
    <property type="entry name" value="Methylesterase CheB, C-terminal domain"/>
    <property type="match status" value="1"/>
</dbReference>
<feature type="active site" evidence="4">
    <location>
        <position position="4"/>
    </location>
</feature>
<dbReference type="InterPro" id="IPR000673">
    <property type="entry name" value="Sig_transdc_resp-reg_Me-estase"/>
</dbReference>
<reference evidence="8" key="1">
    <citation type="journal article" date="2019" name="Int. J. Syst. Evol. Microbiol.">
        <title>The Global Catalogue of Microorganisms (GCM) 10K type strain sequencing project: providing services to taxonomists for standard genome sequencing and annotation.</title>
        <authorList>
            <consortium name="The Broad Institute Genomics Platform"/>
            <consortium name="The Broad Institute Genome Sequencing Center for Infectious Disease"/>
            <person name="Wu L."/>
            <person name="Ma J."/>
        </authorList>
    </citation>
    <scope>NUCLEOTIDE SEQUENCE [LARGE SCALE GENOMIC DNA]</scope>
    <source>
        <strain evidence="8">CCUG 62763</strain>
    </source>
</reference>
<evidence type="ECO:0000256" key="1">
    <source>
        <dbReference type="ARBA" id="ARBA00022801"/>
    </source>
</evidence>
<dbReference type="CDD" id="cd16433">
    <property type="entry name" value="CheB"/>
    <property type="match status" value="1"/>
</dbReference>
<accession>A0ABV9LM71</accession>
<dbReference type="EC" id="3.1.1.61" evidence="2"/>
<feature type="active site" evidence="4">
    <location>
        <position position="31"/>
    </location>
</feature>
<feature type="active site" evidence="4">
    <location>
        <position position="123"/>
    </location>
</feature>
<dbReference type="Pfam" id="PF01339">
    <property type="entry name" value="CheB_methylest"/>
    <property type="match status" value="1"/>
</dbReference>
<name>A0ABV9LM71_9ACTN</name>
<evidence type="ECO:0000259" key="6">
    <source>
        <dbReference type="PROSITE" id="PS50122"/>
    </source>
</evidence>
<dbReference type="PANTHER" id="PTHR42872:SF6">
    <property type="entry name" value="PROTEIN-GLUTAMATE METHYLESTERASE_PROTEIN-GLUTAMINE GLUTAMINASE"/>
    <property type="match status" value="1"/>
</dbReference>
<comment type="catalytic activity">
    <reaction evidence="3">
        <text>[protein]-L-glutamate 5-O-methyl ester + H2O = L-glutamyl-[protein] + methanol + H(+)</text>
        <dbReference type="Rhea" id="RHEA:23236"/>
        <dbReference type="Rhea" id="RHEA-COMP:10208"/>
        <dbReference type="Rhea" id="RHEA-COMP:10311"/>
        <dbReference type="ChEBI" id="CHEBI:15377"/>
        <dbReference type="ChEBI" id="CHEBI:15378"/>
        <dbReference type="ChEBI" id="CHEBI:17790"/>
        <dbReference type="ChEBI" id="CHEBI:29973"/>
        <dbReference type="ChEBI" id="CHEBI:82795"/>
        <dbReference type="EC" id="3.1.1.61"/>
    </reaction>
</comment>
<dbReference type="PROSITE" id="PS50122">
    <property type="entry name" value="CHEB"/>
    <property type="match status" value="1"/>
</dbReference>
<sequence>MGASAGGVDPLRQLLAALPADLPAAVAVVLHLSPTGESRLPELLSRAGPLPVRHPTEGGALVPGQVVVAPPDRHLVVRDGRVHLTRGPRVNRQRPAVDVLFRSAALSHGAGVVAVVLSGALDDGALGAAAVAAQDGRVLVQDPREARVSAMPRAALAVVRRARAAPAAELGPLVAELVGSPAPPAPTAGAPSDERSPQMAGGPTAETDLGVPAALGCPECQGGMFENAADGSVSWTCHVGHSWSAQSLLEAQRQAVESAVYNAASKLLEIASVHRRLAELGTGGRDEHLRAAERAETRAAQVRGEAGGG</sequence>
<feature type="region of interest" description="Disordered" evidence="5">
    <location>
        <begin position="181"/>
        <end position="206"/>
    </location>
</feature>
<dbReference type="SUPFAM" id="SSF52738">
    <property type="entry name" value="Methylesterase CheB, C-terminal domain"/>
    <property type="match status" value="1"/>
</dbReference>
<gene>
    <name evidence="7" type="ORF">ACFO3M_17850</name>
</gene>